<proteinExistence type="predicted"/>
<comment type="caution">
    <text evidence="2">The sequence shown here is derived from an EMBL/GenBank/DDBJ whole genome shotgun (WGS) entry which is preliminary data.</text>
</comment>
<dbReference type="Proteomes" id="UP000809290">
    <property type="component" value="Unassembled WGS sequence"/>
</dbReference>
<evidence type="ECO:0000313" key="3">
    <source>
        <dbReference type="Proteomes" id="UP000809290"/>
    </source>
</evidence>
<dbReference type="Pfam" id="PF21831">
    <property type="entry name" value="DUF6891"/>
    <property type="match status" value="1"/>
</dbReference>
<dbReference type="EMBL" id="JAFBCP010000001">
    <property type="protein sequence ID" value="MBM7816491.1"/>
    <property type="molecule type" value="Genomic_DNA"/>
</dbReference>
<name>A0ABS2SN98_9MICO</name>
<evidence type="ECO:0000313" key="2">
    <source>
        <dbReference type="EMBL" id="MBM7816491.1"/>
    </source>
</evidence>
<dbReference type="InterPro" id="IPR054186">
    <property type="entry name" value="DUF6891"/>
</dbReference>
<dbReference type="RefSeq" id="WP_204515258.1">
    <property type="nucleotide sequence ID" value="NZ_JAFBCP010000001.1"/>
</dbReference>
<evidence type="ECO:0000259" key="1">
    <source>
        <dbReference type="Pfam" id="PF21831"/>
    </source>
</evidence>
<reference evidence="2 3" key="1">
    <citation type="submission" date="2021-01" db="EMBL/GenBank/DDBJ databases">
        <title>Sequencing the genomes of 1000 actinobacteria strains.</title>
        <authorList>
            <person name="Klenk H.-P."/>
        </authorList>
    </citation>
    <scope>NUCLEOTIDE SEQUENCE [LARGE SCALE GENOMIC DNA]</scope>
    <source>
        <strain evidence="2 3">DSM 13657</strain>
    </source>
</reference>
<sequence>MIPHAMLNSAYPPSEDSYFPQTIEQDIALMLCHGDPYDEVHAYYTQDPEDDPWQDRESDIDPKPESLEKLIRMVSEEYKRAVPHASEDATKIAGLEDAFKQRNLAWSFDEGWDKGEAADEGVEKAREINADGYAYCTLQDIDRLIHTGTLYVGFSAVSGQEEETRTIGHRVCEVLKEQGLHPVWDGNTGARIECSGLRFELALADDFPSQ</sequence>
<protein>
    <recommendedName>
        <fullName evidence="1">DUF6891 domain-containing protein</fullName>
    </recommendedName>
</protein>
<feature type="domain" description="DUF6891" evidence="1">
    <location>
        <begin position="110"/>
        <end position="196"/>
    </location>
</feature>
<accession>A0ABS2SN98</accession>
<organism evidence="2 3">
    <name type="scientific">Brevibacterium paucivorans</name>
    <dbReference type="NCBI Taxonomy" id="170994"/>
    <lineage>
        <taxon>Bacteria</taxon>
        <taxon>Bacillati</taxon>
        <taxon>Actinomycetota</taxon>
        <taxon>Actinomycetes</taxon>
        <taxon>Micrococcales</taxon>
        <taxon>Brevibacteriaceae</taxon>
        <taxon>Brevibacterium</taxon>
    </lineage>
</organism>
<gene>
    <name evidence="2" type="ORF">JOE56_001185</name>
</gene>
<keyword evidence="3" id="KW-1185">Reference proteome</keyword>